<gene>
    <name evidence="1" type="ORF">NGX11_08925</name>
</gene>
<dbReference type="AlphaFoldDB" id="A0AA46S1U3"/>
<protein>
    <submittedName>
        <fullName evidence="1">Uncharacterized protein</fullName>
    </submittedName>
</protein>
<evidence type="ECO:0000313" key="1">
    <source>
        <dbReference type="EMBL" id="UYF43011.1"/>
    </source>
</evidence>
<name>A0AA46S1U3_9BACT</name>
<proteinExistence type="predicted"/>
<dbReference type="EMBL" id="CP099556">
    <property type="protein sequence ID" value="UYF43011.1"/>
    <property type="molecule type" value="Genomic_DNA"/>
</dbReference>
<accession>A0AA46S1U3</accession>
<dbReference type="RefSeq" id="WP_263514372.1">
    <property type="nucleotide sequence ID" value="NZ_CP099556.1"/>
</dbReference>
<sequence>MSLKDFTYEQNKVFVGMQFDTTTDEIYEVIKKACIDNGLEPNRVDELVGASSIINDIERLIEEAEFIILDLTYSMQMYIMS</sequence>
<reference evidence="1" key="1">
    <citation type="journal article" date="2022" name="Front. Microbiol.">
        <title>Species classification and novel plasmid identifications in Arcobacter cryaerophilus and Arcobacter cryaerophilus-like organisms.</title>
        <authorList>
            <person name="Zhou G."/>
            <person name="Wang M."/>
            <person name="Wang H."/>
            <person name="Chen X."/>
            <person name="Gu Y."/>
            <person name="Shao Z."/>
            <person name="Zhang J."/>
            <person name="Zhang M."/>
        </authorList>
    </citation>
    <scope>NUCLEOTIDE SEQUENCE</scope>
    <source>
        <strain evidence="1">ICDCAC48</strain>
    </source>
</reference>
<organism evidence="1 2">
    <name type="scientific">Aliarcobacter cryaerophilus</name>
    <dbReference type="NCBI Taxonomy" id="28198"/>
    <lineage>
        <taxon>Bacteria</taxon>
        <taxon>Pseudomonadati</taxon>
        <taxon>Campylobacterota</taxon>
        <taxon>Epsilonproteobacteria</taxon>
        <taxon>Campylobacterales</taxon>
        <taxon>Arcobacteraceae</taxon>
        <taxon>Aliarcobacter</taxon>
    </lineage>
</organism>
<evidence type="ECO:0000313" key="2">
    <source>
        <dbReference type="Proteomes" id="UP001164100"/>
    </source>
</evidence>
<dbReference type="Proteomes" id="UP001164100">
    <property type="component" value="Chromosome"/>
</dbReference>